<gene>
    <name evidence="8" type="ORF">RJ639_023049</name>
</gene>
<keyword evidence="2 5" id="KW-0812">Transmembrane</keyword>
<accession>A0AA88UZ17</accession>
<evidence type="ECO:0000259" key="7">
    <source>
        <dbReference type="Pfam" id="PF05695"/>
    </source>
</evidence>
<dbReference type="InterPro" id="IPR056777">
    <property type="entry name" value="Ycf2_N"/>
</dbReference>
<evidence type="ECO:0000256" key="3">
    <source>
        <dbReference type="ARBA" id="ARBA00022989"/>
    </source>
</evidence>
<evidence type="ECO:0000256" key="4">
    <source>
        <dbReference type="ARBA" id="ARBA00023136"/>
    </source>
</evidence>
<dbReference type="AlphaFoldDB" id="A0AA88UZ17"/>
<reference evidence="8" key="1">
    <citation type="submission" date="2022-12" db="EMBL/GenBank/DDBJ databases">
        <title>Draft genome assemblies for two species of Escallonia (Escalloniales).</title>
        <authorList>
            <person name="Chanderbali A."/>
            <person name="Dervinis C."/>
            <person name="Anghel I."/>
            <person name="Soltis D."/>
            <person name="Soltis P."/>
            <person name="Zapata F."/>
        </authorList>
    </citation>
    <scope>NUCLEOTIDE SEQUENCE</scope>
    <source>
        <strain evidence="8">UCBG64.0493</strain>
        <tissue evidence="8">Leaf</tissue>
    </source>
</reference>
<feature type="transmembrane region" description="Helical" evidence="5">
    <location>
        <begin position="218"/>
        <end position="237"/>
    </location>
</feature>
<keyword evidence="3 5" id="KW-1133">Transmembrane helix</keyword>
<evidence type="ECO:0000259" key="6">
    <source>
        <dbReference type="Pfam" id="PF00283"/>
    </source>
</evidence>
<dbReference type="GO" id="GO:0015979">
    <property type="term" value="P:photosynthesis"/>
    <property type="evidence" value="ECO:0007669"/>
    <property type="project" value="InterPro"/>
</dbReference>
<protein>
    <recommendedName>
        <fullName evidence="10">Cytochrome b559 subunit alpha</fullName>
    </recommendedName>
</protein>
<dbReference type="SUPFAM" id="SSF161045">
    <property type="entry name" value="Cytochrome b559 subunits"/>
    <property type="match status" value="1"/>
</dbReference>
<comment type="subcellular location">
    <subcellularLocation>
        <location evidence="1">Membrane</location>
    </subcellularLocation>
</comment>
<keyword evidence="9" id="KW-1185">Reference proteome</keyword>
<dbReference type="Pfam" id="PF05695">
    <property type="entry name" value="Ycf2"/>
    <property type="match status" value="1"/>
</dbReference>
<evidence type="ECO:0000256" key="5">
    <source>
        <dbReference type="SAM" id="Phobius"/>
    </source>
</evidence>
<dbReference type="EMBL" id="JAVXUP010003639">
    <property type="protein sequence ID" value="KAK2998474.1"/>
    <property type="molecule type" value="Genomic_DNA"/>
</dbReference>
<evidence type="ECO:0008006" key="10">
    <source>
        <dbReference type="Google" id="ProtNLM"/>
    </source>
</evidence>
<feature type="domain" description="Photosystem II cytochrome b559 N-terminal" evidence="6">
    <location>
        <begin position="206"/>
        <end position="233"/>
    </location>
</feature>
<dbReference type="Pfam" id="PF00283">
    <property type="entry name" value="Cytochrom_B559"/>
    <property type="match status" value="1"/>
</dbReference>
<dbReference type="Proteomes" id="UP001188597">
    <property type="component" value="Unassembled WGS sequence"/>
</dbReference>
<comment type="caution">
    <text evidence="8">The sequence shown here is derived from an EMBL/GenBank/DDBJ whole genome shotgun (WGS) entry which is preliminary data.</text>
</comment>
<name>A0AA88UZ17_9ASTE</name>
<dbReference type="InterPro" id="IPR013081">
    <property type="entry name" value="PSII_cyt_b559_N"/>
</dbReference>
<organism evidence="8 9">
    <name type="scientific">Escallonia herrerae</name>
    <dbReference type="NCBI Taxonomy" id="1293975"/>
    <lineage>
        <taxon>Eukaryota</taxon>
        <taxon>Viridiplantae</taxon>
        <taxon>Streptophyta</taxon>
        <taxon>Embryophyta</taxon>
        <taxon>Tracheophyta</taxon>
        <taxon>Spermatophyta</taxon>
        <taxon>Magnoliopsida</taxon>
        <taxon>eudicotyledons</taxon>
        <taxon>Gunneridae</taxon>
        <taxon>Pentapetalae</taxon>
        <taxon>asterids</taxon>
        <taxon>campanulids</taxon>
        <taxon>Escalloniales</taxon>
        <taxon>Escalloniaceae</taxon>
        <taxon>Escallonia</taxon>
    </lineage>
</organism>
<proteinExistence type="predicted"/>
<keyword evidence="4 5" id="KW-0472">Membrane</keyword>
<evidence type="ECO:0000256" key="1">
    <source>
        <dbReference type="ARBA" id="ARBA00004370"/>
    </source>
</evidence>
<feature type="domain" description="Ycf2 N-terminal" evidence="7">
    <location>
        <begin position="1"/>
        <end position="140"/>
    </location>
</feature>
<dbReference type="GO" id="GO:0016020">
    <property type="term" value="C:membrane"/>
    <property type="evidence" value="ECO:0007669"/>
    <property type="project" value="UniProtKB-SubCell"/>
</dbReference>
<sequence>MVNIFKIIRYLQNTVSIHPISLDPGCDMISKDELDMDSSKKISFLNKNPFFDLFHLFHDRNRGGNMLHHDFESEERFQEMADLFTLSITEPSLVYHKRFAFSIDSYGLDQKQFLNEVFNVKDESKKKSLMVLPPIIYNDRGHNSHGYSKSCLGCFNGSLYIFPFTHSMGKKWTIDVLLIEFRNQTVSISIFLDRSTTRFELEAPMTIYRTYPIFTMRWLTVHGLALPIVSFLGSISVM</sequence>
<evidence type="ECO:0000313" key="9">
    <source>
        <dbReference type="Proteomes" id="UP001188597"/>
    </source>
</evidence>
<evidence type="ECO:0000313" key="8">
    <source>
        <dbReference type="EMBL" id="KAK2998474.1"/>
    </source>
</evidence>
<evidence type="ECO:0000256" key="2">
    <source>
        <dbReference type="ARBA" id="ARBA00022692"/>
    </source>
</evidence>